<keyword evidence="4" id="KW-0472">Membrane</keyword>
<dbReference type="Pfam" id="PF13432">
    <property type="entry name" value="TPR_16"/>
    <property type="match status" value="1"/>
</dbReference>
<feature type="repeat" description="TPR" evidence="3">
    <location>
        <begin position="97"/>
        <end position="130"/>
    </location>
</feature>
<dbReference type="PANTHER" id="PTHR44858:SF1">
    <property type="entry name" value="UDP-N-ACETYLGLUCOSAMINE--PEPTIDE N-ACETYLGLUCOSAMINYLTRANSFERASE SPINDLY-RELATED"/>
    <property type="match status" value="1"/>
</dbReference>
<name>A0A974PWB0_9RHOO</name>
<dbReference type="RefSeq" id="WP_203385953.1">
    <property type="nucleotide sequence ID" value="NZ_CP064781.1"/>
</dbReference>
<keyword evidence="4" id="KW-0812">Transmembrane</keyword>
<proteinExistence type="predicted"/>
<sequence length="194" mass="21529">MEDPAPAAPRQRPRDVRWRALLLTLAAIVAGGLLLEWSGRFPEFGGAPQAKARHVQQKRAEEVEQRFNQGVVMLHAKQYDHALTAFHRVLELAPQMPEAYVNAGFALLGKGEYKAAADFFDEATTLNSGQINAYYGLAVALEGLGERRAAIEAMRAYLHRAPADDPYRRKAEAAVWEWSASLPKAQAPEPPRKK</sequence>
<reference evidence="5" key="1">
    <citation type="submission" date="2020-11" db="EMBL/GenBank/DDBJ databases">
        <title>Azospira restricta DSM 18626 genome sequence.</title>
        <authorList>
            <person name="Moe W.M."/>
        </authorList>
    </citation>
    <scope>NUCLEOTIDE SEQUENCE</scope>
    <source>
        <strain evidence="5">DSM 18626</strain>
    </source>
</reference>
<dbReference type="AlphaFoldDB" id="A0A974PWB0"/>
<dbReference type="Pfam" id="PF13181">
    <property type="entry name" value="TPR_8"/>
    <property type="match status" value="1"/>
</dbReference>
<gene>
    <name evidence="5" type="ORF">IWH25_11555</name>
</gene>
<evidence type="ECO:0000256" key="3">
    <source>
        <dbReference type="PROSITE-ProRule" id="PRU00339"/>
    </source>
</evidence>
<evidence type="ECO:0000256" key="4">
    <source>
        <dbReference type="SAM" id="Phobius"/>
    </source>
</evidence>
<organism evidence="5 6">
    <name type="scientific">Azospira restricta</name>
    <dbReference type="NCBI Taxonomy" id="404405"/>
    <lineage>
        <taxon>Bacteria</taxon>
        <taxon>Pseudomonadati</taxon>
        <taxon>Pseudomonadota</taxon>
        <taxon>Betaproteobacteria</taxon>
        <taxon>Rhodocyclales</taxon>
        <taxon>Rhodocyclaceae</taxon>
        <taxon>Azospira</taxon>
    </lineage>
</organism>
<protein>
    <submittedName>
        <fullName evidence="5">Tetratricopeptide repeat protein</fullName>
    </submittedName>
</protein>
<dbReference type="Proteomes" id="UP000663444">
    <property type="component" value="Chromosome"/>
</dbReference>
<feature type="repeat" description="TPR" evidence="3">
    <location>
        <begin position="63"/>
        <end position="96"/>
    </location>
</feature>
<evidence type="ECO:0000256" key="1">
    <source>
        <dbReference type="ARBA" id="ARBA00022737"/>
    </source>
</evidence>
<feature type="transmembrane region" description="Helical" evidence="4">
    <location>
        <begin position="20"/>
        <end position="39"/>
    </location>
</feature>
<evidence type="ECO:0000313" key="6">
    <source>
        <dbReference type="Proteomes" id="UP000663444"/>
    </source>
</evidence>
<dbReference type="PROSITE" id="PS50005">
    <property type="entry name" value="TPR"/>
    <property type="match status" value="2"/>
</dbReference>
<dbReference type="InterPro" id="IPR050498">
    <property type="entry name" value="Ycf3"/>
</dbReference>
<keyword evidence="1" id="KW-0677">Repeat</keyword>
<dbReference type="EMBL" id="CP064781">
    <property type="protein sequence ID" value="QRJ62421.1"/>
    <property type="molecule type" value="Genomic_DNA"/>
</dbReference>
<dbReference type="PANTHER" id="PTHR44858">
    <property type="entry name" value="TETRATRICOPEPTIDE REPEAT PROTEIN 6"/>
    <property type="match status" value="1"/>
</dbReference>
<evidence type="ECO:0000313" key="5">
    <source>
        <dbReference type="EMBL" id="QRJ62421.1"/>
    </source>
</evidence>
<dbReference type="SUPFAM" id="SSF48452">
    <property type="entry name" value="TPR-like"/>
    <property type="match status" value="1"/>
</dbReference>
<dbReference type="InterPro" id="IPR011990">
    <property type="entry name" value="TPR-like_helical_dom_sf"/>
</dbReference>
<accession>A0A974PWB0</accession>
<keyword evidence="6" id="KW-1185">Reference proteome</keyword>
<keyword evidence="4" id="KW-1133">Transmembrane helix</keyword>
<dbReference type="KEGG" id="ares:IWH25_11555"/>
<dbReference type="Gene3D" id="1.25.40.10">
    <property type="entry name" value="Tetratricopeptide repeat domain"/>
    <property type="match status" value="1"/>
</dbReference>
<evidence type="ECO:0000256" key="2">
    <source>
        <dbReference type="ARBA" id="ARBA00022803"/>
    </source>
</evidence>
<dbReference type="InterPro" id="IPR019734">
    <property type="entry name" value="TPR_rpt"/>
</dbReference>
<keyword evidence="2 3" id="KW-0802">TPR repeat</keyword>
<dbReference type="SMART" id="SM00028">
    <property type="entry name" value="TPR"/>
    <property type="match status" value="3"/>
</dbReference>